<dbReference type="Gene3D" id="2.70.70.10">
    <property type="entry name" value="Glucose Permease (Domain IIA)"/>
    <property type="match status" value="1"/>
</dbReference>
<dbReference type="Pfam" id="PF01551">
    <property type="entry name" value="Peptidase_M23"/>
    <property type="match status" value="1"/>
</dbReference>
<dbReference type="PANTHER" id="PTHR21666">
    <property type="entry name" value="PEPTIDASE-RELATED"/>
    <property type="match status" value="1"/>
</dbReference>
<keyword evidence="3" id="KW-1185">Reference proteome</keyword>
<dbReference type="GO" id="GO:0016787">
    <property type="term" value="F:hydrolase activity"/>
    <property type="evidence" value="ECO:0007669"/>
    <property type="project" value="UniProtKB-KW"/>
</dbReference>
<evidence type="ECO:0000259" key="1">
    <source>
        <dbReference type="Pfam" id="PF01551"/>
    </source>
</evidence>
<dbReference type="InterPro" id="IPR011055">
    <property type="entry name" value="Dup_hybrid_motif"/>
</dbReference>
<gene>
    <name evidence="2" type="ORF">ACFSR5_16540</name>
</gene>
<name>A0ABW5KLZ2_9SPHI</name>
<evidence type="ECO:0000313" key="2">
    <source>
        <dbReference type="EMBL" id="MFD2549258.1"/>
    </source>
</evidence>
<sequence length="170" mass="18722">MYISATSKRAVKCLLALFCLVIVGIQAFSNDLYAQVMRSCRPLKKIKITSPFGQRIHPVTRTMSFHNGIDLAASADTVYSVIGGTVRDIGCHRHLGRFISLCNGSIEIIYGHLSRVLVCPGQQLPAGISIGITGRTGRVTGEHLHLSVRFEGQYLDPLKFISALVQEFEY</sequence>
<dbReference type="InterPro" id="IPR016047">
    <property type="entry name" value="M23ase_b-sheet_dom"/>
</dbReference>
<comment type="caution">
    <text evidence="2">The sequence shown here is derived from an EMBL/GenBank/DDBJ whole genome shotgun (WGS) entry which is preliminary data.</text>
</comment>
<evidence type="ECO:0000313" key="3">
    <source>
        <dbReference type="Proteomes" id="UP001597545"/>
    </source>
</evidence>
<dbReference type="RefSeq" id="WP_380905576.1">
    <property type="nucleotide sequence ID" value="NZ_JBHUEG010000012.1"/>
</dbReference>
<dbReference type="Proteomes" id="UP001597545">
    <property type="component" value="Unassembled WGS sequence"/>
</dbReference>
<dbReference type="EMBL" id="JBHULR010000015">
    <property type="protein sequence ID" value="MFD2549258.1"/>
    <property type="molecule type" value="Genomic_DNA"/>
</dbReference>
<reference evidence="3" key="1">
    <citation type="journal article" date="2019" name="Int. J. Syst. Evol. Microbiol.">
        <title>The Global Catalogue of Microorganisms (GCM) 10K type strain sequencing project: providing services to taxonomists for standard genome sequencing and annotation.</title>
        <authorList>
            <consortium name="The Broad Institute Genomics Platform"/>
            <consortium name="The Broad Institute Genome Sequencing Center for Infectious Disease"/>
            <person name="Wu L."/>
            <person name="Ma J."/>
        </authorList>
    </citation>
    <scope>NUCLEOTIDE SEQUENCE [LARGE SCALE GENOMIC DNA]</scope>
    <source>
        <strain evidence="3">KCTC 42662</strain>
    </source>
</reference>
<feature type="domain" description="M23ase beta-sheet core" evidence="1">
    <location>
        <begin position="65"/>
        <end position="157"/>
    </location>
</feature>
<keyword evidence="2" id="KW-0378">Hydrolase</keyword>
<organism evidence="2 3">
    <name type="scientific">Sphingobacterium suaedae</name>
    <dbReference type="NCBI Taxonomy" id="1686402"/>
    <lineage>
        <taxon>Bacteria</taxon>
        <taxon>Pseudomonadati</taxon>
        <taxon>Bacteroidota</taxon>
        <taxon>Sphingobacteriia</taxon>
        <taxon>Sphingobacteriales</taxon>
        <taxon>Sphingobacteriaceae</taxon>
        <taxon>Sphingobacterium</taxon>
    </lineage>
</organism>
<proteinExistence type="predicted"/>
<dbReference type="EC" id="3.4.24.-" evidence="2"/>
<dbReference type="SUPFAM" id="SSF51261">
    <property type="entry name" value="Duplicated hybrid motif"/>
    <property type="match status" value="1"/>
</dbReference>
<protein>
    <submittedName>
        <fullName evidence="2">M23 family metallopeptidase</fullName>
        <ecNumber evidence="2">3.4.24.-</ecNumber>
    </submittedName>
</protein>
<dbReference type="InterPro" id="IPR050570">
    <property type="entry name" value="Cell_wall_metabolism_enzyme"/>
</dbReference>
<accession>A0ABW5KLZ2</accession>
<dbReference type="PANTHER" id="PTHR21666:SF270">
    <property type="entry name" value="MUREIN HYDROLASE ACTIVATOR ENVC"/>
    <property type="match status" value="1"/>
</dbReference>
<dbReference type="CDD" id="cd12797">
    <property type="entry name" value="M23_peptidase"/>
    <property type="match status" value="1"/>
</dbReference>